<feature type="region of interest" description="Disordered" evidence="1">
    <location>
        <begin position="114"/>
        <end position="135"/>
    </location>
</feature>
<feature type="compositionally biased region" description="Pro residues" evidence="1">
    <location>
        <begin position="216"/>
        <end position="228"/>
    </location>
</feature>
<evidence type="ECO:0000313" key="2">
    <source>
        <dbReference type="EMBL" id="KAJ7764961.1"/>
    </source>
</evidence>
<feature type="region of interest" description="Disordered" evidence="1">
    <location>
        <begin position="1502"/>
        <end position="1526"/>
    </location>
</feature>
<feature type="compositionally biased region" description="Low complexity" evidence="1">
    <location>
        <begin position="958"/>
        <end position="972"/>
    </location>
</feature>
<keyword evidence="3" id="KW-1185">Reference proteome</keyword>
<sequence length="1608" mass="183905">MSDMPGGSSHLDGTVPYDAAMYANYGGYQSVAPTDADIDMTDGKNVWASEGREVLAQPSSGFHKKLAVITPARAELDDSHSQENERALLSRQFEEAKGDLVKRFHEEVAQRVRDETAAHDAEHQKKLEELAESNRRAQEKAKADYETKMAAFHAHNISQKSRAQHQNDGMEDVRFPDAPAACIPQFIPPATREERQIGAVIRQGDGRLPLISMAKPPQPGPSAGPAPATPEQNTAHGTIDLEDPQVVQLLKGLVGDLMAAAGTQKSSPRKRRKAKIGAQAVLSGARKDQQQTLKVEDDLKYKQLAREVWRLSTNFTRARDFEDYEGVSADMVRRCEDGEIEPDASSYQLYFETGWTTAQWNRIILDKCVKALLAMQAKDPLRYNLPNVSYDYLFALFFNCLKEARSEWAHRQPRLGESNEDARERADAYDVDPRGRNVGTSRKRTKYTMRVQTTDRMMKVCLAKNDQRGADTWRYLRDDVLRELESGGMSSEEDEPVEANLGGTTVMTMAHSIKICPWRLPKITKYVDIIDQTATQIKLKQATQKRFRMRSEKRSTTNPPLGLPLAFYDAAWLSEQKALFPDIEEELEISKKEFTLMEIEISVQMSTSASHFTPDILPQQPLYGHYSRDHQLYTVHHGSADIVRHTPSPEEAPPLHIVLARKENRQLRSRTKTPRFRQLHYIALNYVYLLFIPKRYAWNSELFTNLDVPRHKLMILRDLHGLYSLDEDIARNWLELENCLRALGTEMLRVAPNELSRFVSGWFFPARFQFLKKFRTENEARFAAWLSIENFLPLLGYVSMAFFVMWWWEDEQVSRGADRLNWRDKVLANTEITRSFLDSVEKTIITNGDEEHVGGLYRIQALENFTPDEREQRQTIEWLLSAILHTIFPIPIYLSWGNLPKEIPPADVPKTFKGVVPEAALKHLYSPRRELKFSRWAVEWETGSWYQDPYTAPTRIDAAPSSPALPADSEPLTWDNSPAPAPFPSLPAHSKQKENETIQAFFIRRRAANTKRMEKETLTDRQRRTQRTDHAKKACVFYWEEQDGYYIRQPGGRANYTELWREYPGPQRRYDSMSNEWDLCELFENNDPVFGPGYDHDDEDEDDYDDDDYTQHPIFPQNIDMASRLPRGGDNMEVVQHPDDMDVVQPQPPHDLEMEDVPDLGPDFVESELPKPNLAEASKRCVQLVFCKFGLTPRTEKPEYESCARNLLSILEKRFGFLLPPSPETFIARDPPQTYLGSEHLANVIGMADIGGELASQKGLANILCMFFGQCMGARNVNAIDKLLLDVHHPNLQSQFFEFGREHLRSMRNPGQDDPYFVLRPIGGGIGSEVLLIPRATNLLEVLCQQWGPTIQDVVRHFLARGTRFWLAYVSAEIMPASRVPLSRRPKGFKADTSSGLGIRPNNYEFGEDEYNAYTTLCDLRFLHTPRARIALQYGGVIAWLGRSQVSDDDFFTGFGEDIYDVGDCLWDGTSGFAYWHDKLSDHEIDLLCGVYHVDTTARLAGKGKGKGKQAGQGDPERTDPKQTSTVSWWTKPHAWARGSLDGAWWTPQCDDWFQRRLDQFERGVYKPTRQSQWRHNLKFRKEVKQCWDGYERVAESIVLSMTDGSQS</sequence>
<accession>A0AAD7JHK4</accession>
<name>A0AAD7JHK4_9AGAR</name>
<dbReference type="Proteomes" id="UP001215280">
    <property type="component" value="Unassembled WGS sequence"/>
</dbReference>
<gene>
    <name evidence="2" type="ORF">DFH07DRAFT_955790</name>
</gene>
<feature type="compositionally biased region" description="Basic and acidic residues" evidence="1">
    <location>
        <begin position="420"/>
        <end position="435"/>
    </location>
</feature>
<feature type="region of interest" description="Disordered" evidence="1">
    <location>
        <begin position="212"/>
        <end position="240"/>
    </location>
</feature>
<reference evidence="2" key="1">
    <citation type="submission" date="2023-03" db="EMBL/GenBank/DDBJ databases">
        <title>Massive genome expansion in bonnet fungi (Mycena s.s.) driven by repeated elements and novel gene families across ecological guilds.</title>
        <authorList>
            <consortium name="Lawrence Berkeley National Laboratory"/>
            <person name="Harder C.B."/>
            <person name="Miyauchi S."/>
            <person name="Viragh M."/>
            <person name="Kuo A."/>
            <person name="Thoen E."/>
            <person name="Andreopoulos B."/>
            <person name="Lu D."/>
            <person name="Skrede I."/>
            <person name="Drula E."/>
            <person name="Henrissat B."/>
            <person name="Morin E."/>
            <person name="Kohler A."/>
            <person name="Barry K."/>
            <person name="LaButti K."/>
            <person name="Morin E."/>
            <person name="Salamov A."/>
            <person name="Lipzen A."/>
            <person name="Mereny Z."/>
            <person name="Hegedus B."/>
            <person name="Baldrian P."/>
            <person name="Stursova M."/>
            <person name="Weitz H."/>
            <person name="Taylor A."/>
            <person name="Grigoriev I.V."/>
            <person name="Nagy L.G."/>
            <person name="Martin F."/>
            <person name="Kauserud H."/>
        </authorList>
    </citation>
    <scope>NUCLEOTIDE SEQUENCE</scope>
    <source>
        <strain evidence="2">CBHHK188m</strain>
    </source>
</reference>
<evidence type="ECO:0000256" key="1">
    <source>
        <dbReference type="SAM" id="MobiDB-lite"/>
    </source>
</evidence>
<proteinExistence type="predicted"/>
<comment type="caution">
    <text evidence="2">The sequence shown here is derived from an EMBL/GenBank/DDBJ whole genome shotgun (WGS) entry which is preliminary data.</text>
</comment>
<feature type="region of interest" description="Disordered" evidence="1">
    <location>
        <begin position="413"/>
        <end position="437"/>
    </location>
</feature>
<protein>
    <submittedName>
        <fullName evidence="2">Uncharacterized protein</fullName>
    </submittedName>
</protein>
<organism evidence="2 3">
    <name type="scientific">Mycena maculata</name>
    <dbReference type="NCBI Taxonomy" id="230809"/>
    <lineage>
        <taxon>Eukaryota</taxon>
        <taxon>Fungi</taxon>
        <taxon>Dikarya</taxon>
        <taxon>Basidiomycota</taxon>
        <taxon>Agaricomycotina</taxon>
        <taxon>Agaricomycetes</taxon>
        <taxon>Agaricomycetidae</taxon>
        <taxon>Agaricales</taxon>
        <taxon>Marasmiineae</taxon>
        <taxon>Mycenaceae</taxon>
        <taxon>Mycena</taxon>
    </lineage>
</organism>
<evidence type="ECO:0000313" key="3">
    <source>
        <dbReference type="Proteomes" id="UP001215280"/>
    </source>
</evidence>
<feature type="region of interest" description="Disordered" evidence="1">
    <location>
        <begin position="958"/>
        <end position="978"/>
    </location>
</feature>
<dbReference type="EMBL" id="JARJLG010000036">
    <property type="protein sequence ID" value="KAJ7764961.1"/>
    <property type="molecule type" value="Genomic_DNA"/>
</dbReference>